<evidence type="ECO:0000259" key="2">
    <source>
        <dbReference type="PROSITE" id="PS50405"/>
    </source>
</evidence>
<dbReference type="InterPro" id="IPR050213">
    <property type="entry name" value="GST_superfamily"/>
</dbReference>
<sequence length="223" mass="24624">MLQDCKLSYFPLTGRGEACRLALHVKGVPFTDDRVPFPQWGTTKPTTPWMSMPVLTLADGTIAGQQRAILRFIGKQLDLYPKDDLLALRCDEMLDVLDDLQGKINAAGQGKEQAEKESDRKEFTTNGQGAELLRRIDAFIEKNGANGFTVGNSLTIADLMAFPTLTFFTSGFYDGVPATALDGFAHIQAMRKTVATLPEVVKYLDDMENPHSAYTGLKECRNL</sequence>
<dbReference type="SFLD" id="SFLDS00019">
    <property type="entry name" value="Glutathione_Transferase_(cytos"/>
    <property type="match status" value="1"/>
</dbReference>
<dbReference type="SUPFAM" id="SSF52833">
    <property type="entry name" value="Thioredoxin-like"/>
    <property type="match status" value="1"/>
</dbReference>
<dbReference type="CDD" id="cd03039">
    <property type="entry name" value="GST_N_Sigma_like"/>
    <property type="match status" value="1"/>
</dbReference>
<dbReference type="PROSITE" id="PS50405">
    <property type="entry name" value="GST_CTER"/>
    <property type="match status" value="1"/>
</dbReference>
<dbReference type="GO" id="GO:0006749">
    <property type="term" value="P:glutathione metabolic process"/>
    <property type="evidence" value="ECO:0007669"/>
    <property type="project" value="TreeGrafter"/>
</dbReference>
<accession>A0A6T8A256</accession>
<feature type="domain" description="GST C-terminal" evidence="2">
    <location>
        <begin position="83"/>
        <end position="217"/>
    </location>
</feature>
<gene>
    <name evidence="3" type="ORF">CPOL0286_LOCUS10219</name>
</gene>
<dbReference type="Gene3D" id="3.40.30.10">
    <property type="entry name" value="Glutaredoxin"/>
    <property type="match status" value="1"/>
</dbReference>
<dbReference type="EMBL" id="HBKO01022579">
    <property type="protein sequence ID" value="CAE2226556.1"/>
    <property type="molecule type" value="Transcribed_RNA"/>
</dbReference>
<name>A0A6T8A256_9EUKA</name>
<organism evidence="3">
    <name type="scientific">Prymnesium polylepis</name>
    <dbReference type="NCBI Taxonomy" id="72548"/>
    <lineage>
        <taxon>Eukaryota</taxon>
        <taxon>Haptista</taxon>
        <taxon>Haptophyta</taxon>
        <taxon>Prymnesiophyceae</taxon>
        <taxon>Prymnesiales</taxon>
        <taxon>Prymnesiaceae</taxon>
        <taxon>Prymnesium</taxon>
    </lineage>
</organism>
<feature type="domain" description="GST N-terminal" evidence="1">
    <location>
        <begin position="3"/>
        <end position="81"/>
    </location>
</feature>
<dbReference type="SFLD" id="SFLDG01205">
    <property type="entry name" value="AMPS.1"/>
    <property type="match status" value="1"/>
</dbReference>
<proteinExistence type="predicted"/>
<evidence type="ECO:0000313" key="3">
    <source>
        <dbReference type="EMBL" id="CAE2226556.1"/>
    </source>
</evidence>
<dbReference type="GO" id="GO:0004364">
    <property type="term" value="F:glutathione transferase activity"/>
    <property type="evidence" value="ECO:0007669"/>
    <property type="project" value="TreeGrafter"/>
</dbReference>
<dbReference type="Pfam" id="PF14497">
    <property type="entry name" value="GST_C_3"/>
    <property type="match status" value="1"/>
</dbReference>
<dbReference type="SUPFAM" id="SSF47616">
    <property type="entry name" value="GST C-terminal domain-like"/>
    <property type="match status" value="1"/>
</dbReference>
<dbReference type="InterPro" id="IPR040079">
    <property type="entry name" value="Glutathione_S-Trfase"/>
</dbReference>
<reference evidence="3" key="1">
    <citation type="submission" date="2021-01" db="EMBL/GenBank/DDBJ databases">
        <authorList>
            <person name="Corre E."/>
            <person name="Pelletier E."/>
            <person name="Niang G."/>
            <person name="Scheremetjew M."/>
            <person name="Finn R."/>
            <person name="Kale V."/>
            <person name="Holt S."/>
            <person name="Cochrane G."/>
            <person name="Meng A."/>
            <person name="Brown T."/>
            <person name="Cohen L."/>
        </authorList>
    </citation>
    <scope>NUCLEOTIDE SEQUENCE</scope>
    <source>
        <strain evidence="3">UIO037</strain>
    </source>
</reference>
<dbReference type="InterPro" id="IPR004045">
    <property type="entry name" value="Glutathione_S-Trfase_N"/>
</dbReference>
<evidence type="ECO:0000259" key="1">
    <source>
        <dbReference type="PROSITE" id="PS50404"/>
    </source>
</evidence>
<dbReference type="PANTHER" id="PTHR11571">
    <property type="entry name" value="GLUTATHIONE S-TRANSFERASE"/>
    <property type="match status" value="1"/>
</dbReference>
<dbReference type="PROSITE" id="PS50404">
    <property type="entry name" value="GST_NTER"/>
    <property type="match status" value="1"/>
</dbReference>
<dbReference type="InterPro" id="IPR036282">
    <property type="entry name" value="Glutathione-S-Trfase_C_sf"/>
</dbReference>
<dbReference type="InterPro" id="IPR010987">
    <property type="entry name" value="Glutathione-S-Trfase_C-like"/>
</dbReference>
<dbReference type="AlphaFoldDB" id="A0A6T8A256"/>
<dbReference type="InterPro" id="IPR036249">
    <property type="entry name" value="Thioredoxin-like_sf"/>
</dbReference>
<protein>
    <recommendedName>
        <fullName evidence="4">Glutathione transferase</fullName>
    </recommendedName>
</protein>
<evidence type="ECO:0008006" key="4">
    <source>
        <dbReference type="Google" id="ProtNLM"/>
    </source>
</evidence>
<dbReference type="Gene3D" id="1.20.1050.10">
    <property type="match status" value="1"/>
</dbReference>
<dbReference type="SFLD" id="SFLDG00363">
    <property type="entry name" value="AMPS_(cytGST):_Alpha-__Mu-__Pi"/>
    <property type="match status" value="1"/>
</dbReference>
<dbReference type="InterPro" id="IPR004046">
    <property type="entry name" value="GST_C"/>
</dbReference>
<dbReference type="PANTHER" id="PTHR11571:SF252">
    <property type="entry name" value="GLUTATHIONE S-TRANSFERASE"/>
    <property type="match status" value="1"/>
</dbReference>